<evidence type="ECO:0000256" key="1">
    <source>
        <dbReference type="SAM" id="Phobius"/>
    </source>
</evidence>
<keyword evidence="1" id="KW-0812">Transmembrane</keyword>
<keyword evidence="1" id="KW-1133">Transmembrane helix</keyword>
<dbReference type="RefSeq" id="WP_183495860.1">
    <property type="nucleotide sequence ID" value="NZ_JACIFF010000005.1"/>
</dbReference>
<dbReference type="EMBL" id="JACIFF010000005">
    <property type="protein sequence ID" value="MBB4079623.1"/>
    <property type="molecule type" value="Genomic_DNA"/>
</dbReference>
<accession>A0A840E6P2</accession>
<evidence type="ECO:0000313" key="2">
    <source>
        <dbReference type="EMBL" id="MBB4079623.1"/>
    </source>
</evidence>
<organism evidence="2 3">
    <name type="scientific">Neolewinella aquimaris</name>
    <dbReference type="NCBI Taxonomy" id="1835722"/>
    <lineage>
        <taxon>Bacteria</taxon>
        <taxon>Pseudomonadati</taxon>
        <taxon>Bacteroidota</taxon>
        <taxon>Saprospiria</taxon>
        <taxon>Saprospirales</taxon>
        <taxon>Lewinellaceae</taxon>
        <taxon>Neolewinella</taxon>
    </lineage>
</organism>
<evidence type="ECO:0000313" key="3">
    <source>
        <dbReference type="Proteomes" id="UP000576209"/>
    </source>
</evidence>
<dbReference type="AlphaFoldDB" id="A0A840E6P2"/>
<keyword evidence="1" id="KW-0472">Membrane</keyword>
<feature type="transmembrane region" description="Helical" evidence="1">
    <location>
        <begin position="48"/>
        <end position="69"/>
    </location>
</feature>
<gene>
    <name evidence="2" type="ORF">GGR28_002248</name>
</gene>
<sequence>MEKLDPDFEDLIGRLGNLPRARPDRDLLPGIEARIARPEAVVVPLRQWRAMVAAAVLLLLLNAAAITFYTNESSGQDQTLALVSDYLLYE</sequence>
<dbReference type="Proteomes" id="UP000576209">
    <property type="component" value="Unassembled WGS sequence"/>
</dbReference>
<reference evidence="2 3" key="1">
    <citation type="submission" date="2020-08" db="EMBL/GenBank/DDBJ databases">
        <title>Genomic Encyclopedia of Type Strains, Phase IV (KMG-IV): sequencing the most valuable type-strain genomes for metagenomic binning, comparative biology and taxonomic classification.</title>
        <authorList>
            <person name="Goeker M."/>
        </authorList>
    </citation>
    <scope>NUCLEOTIDE SEQUENCE [LARGE SCALE GENOMIC DNA]</scope>
    <source>
        <strain evidence="2 3">DSM 105137</strain>
    </source>
</reference>
<comment type="caution">
    <text evidence="2">The sequence shown here is derived from an EMBL/GenBank/DDBJ whole genome shotgun (WGS) entry which is preliminary data.</text>
</comment>
<protein>
    <submittedName>
        <fullName evidence="2">Uncharacterized protein</fullName>
    </submittedName>
</protein>
<proteinExistence type="predicted"/>
<name>A0A840E6P2_9BACT</name>
<keyword evidence="3" id="KW-1185">Reference proteome</keyword>